<evidence type="ECO:0000256" key="1">
    <source>
        <dbReference type="SAM" id="SignalP"/>
    </source>
</evidence>
<evidence type="ECO:0008006" key="4">
    <source>
        <dbReference type="Google" id="ProtNLM"/>
    </source>
</evidence>
<proteinExistence type="predicted"/>
<dbReference type="OrthoDB" id="72213at2"/>
<keyword evidence="1" id="KW-0732">Signal</keyword>
<evidence type="ECO:0000313" key="3">
    <source>
        <dbReference type="Proteomes" id="UP000315128"/>
    </source>
</evidence>
<organism evidence="2 3">
    <name type="scientific">Lactococcus protaetiae</name>
    <dbReference type="NCBI Taxonomy" id="2592653"/>
    <lineage>
        <taxon>Bacteria</taxon>
        <taxon>Bacillati</taxon>
        <taxon>Bacillota</taxon>
        <taxon>Bacilli</taxon>
        <taxon>Lactobacillales</taxon>
        <taxon>Streptococcaceae</taxon>
        <taxon>Lactococcus</taxon>
    </lineage>
</organism>
<feature type="chain" id="PRO_5039049577" description="DUF5067 domain-containing protein" evidence="1">
    <location>
        <begin position="23"/>
        <end position="184"/>
    </location>
</feature>
<dbReference type="KEGG" id="lack:FLP15_00650"/>
<reference evidence="2 3" key="1">
    <citation type="submission" date="2019-07" db="EMBL/GenBank/DDBJ databases">
        <title>Genome sequencing of KACC 19320.</title>
        <authorList>
            <person name="Heo J."/>
            <person name="Kim S.-J."/>
            <person name="Kim J.-S."/>
            <person name="Hong S.-B."/>
            <person name="Kwon S.-W."/>
        </authorList>
    </citation>
    <scope>NUCLEOTIDE SEQUENCE [LARGE SCALE GENOMIC DNA]</scope>
    <source>
        <strain evidence="2 3">KACC 19320</strain>
    </source>
</reference>
<keyword evidence="3" id="KW-1185">Reference proteome</keyword>
<dbReference type="PROSITE" id="PS51257">
    <property type="entry name" value="PROKAR_LIPOPROTEIN"/>
    <property type="match status" value="1"/>
</dbReference>
<accession>A0A514Z5U7</accession>
<feature type="signal peptide" evidence="1">
    <location>
        <begin position="1"/>
        <end position="22"/>
    </location>
</feature>
<name>A0A514Z5U7_9LACT</name>
<protein>
    <recommendedName>
        <fullName evidence="4">DUF5067 domain-containing protein</fullName>
    </recommendedName>
</protein>
<sequence>MKNSRIFLVSILLVATFGGLSACSTGSNASSKPPVSNQKTNTAFQIGSDIGNGATTLTGTDAKVIINSHQLTTDASGAKVMRFVITFDNKTNHTVNLVDFVKSRVQIHQMWVSQNKKDFPLKINTAMISNSEYEKIKAHDMAQVVFDAEILTNQLSQSPNDNILVLGISQKAGNHFAGGMTIPI</sequence>
<gene>
    <name evidence="2" type="ORF">FLP15_00650</name>
</gene>
<dbReference type="Proteomes" id="UP000315128">
    <property type="component" value="Chromosome"/>
</dbReference>
<evidence type="ECO:0000313" key="2">
    <source>
        <dbReference type="EMBL" id="QDK69949.1"/>
    </source>
</evidence>
<dbReference type="AlphaFoldDB" id="A0A514Z5U7"/>
<dbReference type="RefSeq" id="WP_142765613.1">
    <property type="nucleotide sequence ID" value="NZ_CP041356.1"/>
</dbReference>
<dbReference type="EMBL" id="CP041356">
    <property type="protein sequence ID" value="QDK69949.1"/>
    <property type="molecule type" value="Genomic_DNA"/>
</dbReference>